<organism evidence="1 2">
    <name type="scientific">Colletotrichum destructivum</name>
    <dbReference type="NCBI Taxonomy" id="34406"/>
    <lineage>
        <taxon>Eukaryota</taxon>
        <taxon>Fungi</taxon>
        <taxon>Dikarya</taxon>
        <taxon>Ascomycota</taxon>
        <taxon>Pezizomycotina</taxon>
        <taxon>Sordariomycetes</taxon>
        <taxon>Hypocreomycetidae</taxon>
        <taxon>Glomerellales</taxon>
        <taxon>Glomerellaceae</taxon>
        <taxon>Colletotrichum</taxon>
        <taxon>Colletotrichum destructivum species complex</taxon>
    </lineage>
</organism>
<name>A0AAX4I169_9PEZI</name>
<dbReference type="KEGG" id="cdet:87938358"/>
<dbReference type="Proteomes" id="UP001322277">
    <property type="component" value="Chromosome 1"/>
</dbReference>
<proteinExistence type="predicted"/>
<accession>A0AAX4I169</accession>
<evidence type="ECO:0000313" key="1">
    <source>
        <dbReference type="EMBL" id="WQF76841.1"/>
    </source>
</evidence>
<dbReference type="EMBL" id="CP137305">
    <property type="protein sequence ID" value="WQF76841.1"/>
    <property type="molecule type" value="Genomic_DNA"/>
</dbReference>
<keyword evidence="2" id="KW-1185">Reference proteome</keyword>
<evidence type="ECO:0000313" key="2">
    <source>
        <dbReference type="Proteomes" id="UP001322277"/>
    </source>
</evidence>
<sequence>MRPVSIQLGELELDAEDQAILQSGILLRELQKMRVLIHKFRELDVCWAAEDTENSGDASALQ</sequence>
<dbReference type="RefSeq" id="XP_062774065.1">
    <property type="nucleotide sequence ID" value="XM_062918014.1"/>
</dbReference>
<protein>
    <submittedName>
        <fullName evidence="1">Uncharacterized protein</fullName>
    </submittedName>
</protein>
<dbReference type="GeneID" id="87938358"/>
<gene>
    <name evidence="1" type="ORF">CDEST_01855</name>
</gene>
<dbReference type="AlphaFoldDB" id="A0AAX4I169"/>
<reference evidence="2" key="1">
    <citation type="journal article" date="2023" name="bioRxiv">
        <title>Complete genome of the Medicago anthracnose fungus, Colletotrichum destructivum, reveals a mini-chromosome-like region within a core chromosome.</title>
        <authorList>
            <person name="Lapalu N."/>
            <person name="Simon A."/>
            <person name="Lu A."/>
            <person name="Plaumann P.-L."/>
            <person name="Amselem J."/>
            <person name="Pigne S."/>
            <person name="Auger A."/>
            <person name="Koch C."/>
            <person name="Dallery J.-F."/>
            <person name="O'Connell R.J."/>
        </authorList>
    </citation>
    <scope>NUCLEOTIDE SEQUENCE [LARGE SCALE GENOMIC DNA]</scope>
    <source>
        <strain evidence="2">CBS 520.97</strain>
    </source>
</reference>